<name>T1KCD2_TETUR</name>
<reference evidence="1" key="2">
    <citation type="submission" date="2015-06" db="UniProtKB">
        <authorList>
            <consortium name="EnsemblMetazoa"/>
        </authorList>
    </citation>
    <scope>IDENTIFICATION</scope>
</reference>
<sequence>MSLLENLLISNHCGLLTDHCVSI</sequence>
<dbReference type="AlphaFoldDB" id="T1KCD2"/>
<dbReference type="EnsemblMetazoa" id="tetur08g07210.1">
    <property type="protein sequence ID" value="tetur08g07210.1"/>
    <property type="gene ID" value="tetur08g07210"/>
</dbReference>
<reference evidence="2" key="1">
    <citation type="submission" date="2011-08" db="EMBL/GenBank/DDBJ databases">
        <authorList>
            <person name="Rombauts S."/>
        </authorList>
    </citation>
    <scope>NUCLEOTIDE SEQUENCE</scope>
    <source>
        <strain evidence="2">London</strain>
    </source>
</reference>
<protein>
    <submittedName>
        <fullName evidence="1">Uncharacterized protein</fullName>
    </submittedName>
</protein>
<organism evidence="1 2">
    <name type="scientific">Tetranychus urticae</name>
    <name type="common">Two-spotted spider mite</name>
    <dbReference type="NCBI Taxonomy" id="32264"/>
    <lineage>
        <taxon>Eukaryota</taxon>
        <taxon>Metazoa</taxon>
        <taxon>Ecdysozoa</taxon>
        <taxon>Arthropoda</taxon>
        <taxon>Chelicerata</taxon>
        <taxon>Arachnida</taxon>
        <taxon>Acari</taxon>
        <taxon>Acariformes</taxon>
        <taxon>Trombidiformes</taxon>
        <taxon>Prostigmata</taxon>
        <taxon>Eleutherengona</taxon>
        <taxon>Raphignathae</taxon>
        <taxon>Tetranychoidea</taxon>
        <taxon>Tetranychidae</taxon>
        <taxon>Tetranychus</taxon>
    </lineage>
</organism>
<dbReference type="EMBL" id="CAEY01001959">
    <property type="status" value="NOT_ANNOTATED_CDS"/>
    <property type="molecule type" value="Genomic_DNA"/>
</dbReference>
<evidence type="ECO:0000313" key="2">
    <source>
        <dbReference type="Proteomes" id="UP000015104"/>
    </source>
</evidence>
<proteinExistence type="predicted"/>
<dbReference type="Proteomes" id="UP000015104">
    <property type="component" value="Unassembled WGS sequence"/>
</dbReference>
<accession>T1KCD2</accession>
<keyword evidence="2" id="KW-1185">Reference proteome</keyword>
<dbReference type="HOGENOM" id="CLU_3423456_0_0_1"/>
<evidence type="ECO:0000313" key="1">
    <source>
        <dbReference type="EnsemblMetazoa" id="tetur08g07210.1"/>
    </source>
</evidence>